<dbReference type="InterPro" id="IPR017896">
    <property type="entry name" value="4Fe4S_Fe-S-bd"/>
</dbReference>
<evidence type="ECO:0000259" key="1">
    <source>
        <dbReference type="PROSITE" id="PS51379"/>
    </source>
</evidence>
<organism evidence="2">
    <name type="scientific">hydrothermal vent metagenome</name>
    <dbReference type="NCBI Taxonomy" id="652676"/>
    <lineage>
        <taxon>unclassified sequences</taxon>
        <taxon>metagenomes</taxon>
        <taxon>ecological metagenomes</taxon>
    </lineage>
</organism>
<dbReference type="InterPro" id="IPR017900">
    <property type="entry name" value="4Fe4S_Fe_S_CS"/>
</dbReference>
<dbReference type="InterPro" id="IPR009051">
    <property type="entry name" value="Helical_ferredxn"/>
</dbReference>
<proteinExistence type="predicted"/>
<dbReference type="Pfam" id="PF00037">
    <property type="entry name" value="Fer4"/>
    <property type="match status" value="1"/>
</dbReference>
<sequence>MEANLREKAKELLDSGEIGVVIGYGWNKRKTRTTPVFITKAEDVEKLVFNAYCVNNLSVYLTRKYPDVKAMGKPAIIAKGCDIKNLAVMIAEGQLKREDVYIIGLTCEGVAYKQELLEANKGELKPEIMPVKCHNCDVRNPHISDAIIGDTTDFTPPEEPVGMVFDKIKEIEAMDAKGRFGFWEEHFSRCIKCYACRQVCSLCYCDRCITDKNTPQWIDSSSHARGNFSWNLVRAMHLTGRCTFCGECERACPVNIPLNVINKKMAVVVEDAFDHRSGYDPEVHPPMIIFDIENDKEEFIK</sequence>
<dbReference type="Gene3D" id="1.10.1060.10">
    <property type="entry name" value="Alpha-helical ferredoxin"/>
    <property type="match status" value="1"/>
</dbReference>
<dbReference type="PROSITE" id="PS51379">
    <property type="entry name" value="4FE4S_FER_2"/>
    <property type="match status" value="1"/>
</dbReference>
<dbReference type="AlphaFoldDB" id="A0A3B0QRK3"/>
<dbReference type="PROSITE" id="PS00198">
    <property type="entry name" value="4FE4S_FER_1"/>
    <property type="match status" value="1"/>
</dbReference>
<feature type="domain" description="4Fe-4S ferredoxin-type" evidence="1">
    <location>
        <begin position="233"/>
        <end position="263"/>
    </location>
</feature>
<evidence type="ECO:0000313" key="2">
    <source>
        <dbReference type="EMBL" id="VAV84334.1"/>
    </source>
</evidence>
<gene>
    <name evidence="2" type="ORF">MNBD_DELTA01-1362</name>
</gene>
<dbReference type="EMBL" id="UOEA01000064">
    <property type="protein sequence ID" value="VAV84334.1"/>
    <property type="molecule type" value="Genomic_DNA"/>
</dbReference>
<accession>A0A3B0QRK3</accession>
<reference evidence="2" key="1">
    <citation type="submission" date="2018-06" db="EMBL/GenBank/DDBJ databases">
        <authorList>
            <person name="Zhirakovskaya E."/>
        </authorList>
    </citation>
    <scope>NUCLEOTIDE SEQUENCE</scope>
</reference>
<dbReference type="SUPFAM" id="SSF46548">
    <property type="entry name" value="alpha-helical ferredoxin"/>
    <property type="match status" value="1"/>
</dbReference>
<protein>
    <submittedName>
        <fullName evidence="2">Coenzyme F420-reducing hydrogenase, beta subunit</fullName>
    </submittedName>
</protein>
<dbReference type="GO" id="GO:0051536">
    <property type="term" value="F:iron-sulfur cluster binding"/>
    <property type="evidence" value="ECO:0007669"/>
    <property type="project" value="InterPro"/>
</dbReference>
<name>A0A3B0QRK3_9ZZZZ</name>